<feature type="compositionally biased region" description="Polar residues" evidence="1">
    <location>
        <begin position="385"/>
        <end position="394"/>
    </location>
</feature>
<dbReference type="SUPFAM" id="SSF54403">
    <property type="entry name" value="Cystatin/monellin"/>
    <property type="match status" value="1"/>
</dbReference>
<dbReference type="Pfam" id="PF04776">
    <property type="entry name" value="protein_MS5"/>
    <property type="match status" value="1"/>
</dbReference>
<feature type="compositionally biased region" description="Basic and acidic residues" evidence="1">
    <location>
        <begin position="395"/>
        <end position="410"/>
    </location>
</feature>
<dbReference type="NCBIfam" id="TIGR01572">
    <property type="entry name" value="A_thl_para_3677"/>
    <property type="match status" value="1"/>
</dbReference>
<feature type="region of interest" description="Disordered" evidence="1">
    <location>
        <begin position="92"/>
        <end position="162"/>
    </location>
</feature>
<organism evidence="2 3">
    <name type="scientific">Brassica napus</name>
    <name type="common">Rape</name>
    <dbReference type="NCBI Taxonomy" id="3708"/>
    <lineage>
        <taxon>Eukaryota</taxon>
        <taxon>Viridiplantae</taxon>
        <taxon>Streptophyta</taxon>
        <taxon>Embryophyta</taxon>
        <taxon>Tracheophyta</taxon>
        <taxon>Spermatophyta</taxon>
        <taxon>Magnoliopsida</taxon>
        <taxon>eudicotyledons</taxon>
        <taxon>Gunneridae</taxon>
        <taxon>Pentapetalae</taxon>
        <taxon>rosids</taxon>
        <taxon>malvids</taxon>
        <taxon>Brassicales</taxon>
        <taxon>Brassicaceae</taxon>
        <taxon>Brassiceae</taxon>
        <taxon>Brassica</taxon>
    </lineage>
</organism>
<dbReference type="PANTHER" id="PTHR21277:SF25">
    <property type="entry name" value="TRANSCRIPTIONAL COACTIVATOR HFI1_TRANSCRIPTIONAL ADAPTER 1"/>
    <property type="match status" value="1"/>
</dbReference>
<feature type="region of interest" description="Disordered" evidence="1">
    <location>
        <begin position="385"/>
        <end position="410"/>
    </location>
</feature>
<dbReference type="InterPro" id="IPR006462">
    <property type="entry name" value="MS5"/>
</dbReference>
<evidence type="ECO:0000256" key="1">
    <source>
        <dbReference type="SAM" id="MobiDB-lite"/>
    </source>
</evidence>
<feature type="compositionally biased region" description="Polar residues" evidence="1">
    <location>
        <begin position="97"/>
        <end position="111"/>
    </location>
</feature>
<gene>
    <name evidence="2" type="ORF">HID58_000599</name>
</gene>
<dbReference type="Gene3D" id="3.10.450.10">
    <property type="match status" value="1"/>
</dbReference>
<accession>A0ABQ8EH16</accession>
<dbReference type="InterPro" id="IPR024738">
    <property type="entry name" value="Hfi1/Tada1"/>
</dbReference>
<proteinExistence type="predicted"/>
<dbReference type="Proteomes" id="UP000824890">
    <property type="component" value="Unassembled WGS sequence"/>
</dbReference>
<sequence>MQGAEDHHRIDLAELKLHIVKKIGAERSRRYFYYLGRFLRQKLTKVEFDKSCHRLLGRENLPLHNKLIHSILKNASLAKSPPLQKTKSLVLGKEDGPQQSGSLIPNHNPVLSNGVLHKVRSGKCDRPSPLGPNGKNGDVGPVAYHSSGPDSGERGGPLPYHSKGKVTAQVIRDDDVAQEERGRLVLSKNPVMAPLGIIPYSGTRRTVPASTKGDFITCYDSGGLSETEMLRKRMESIAAAQGLGGVSAECSTMLNNMLDVYLKKLVKSCVDLSGARSTNGNQSLDKPQSREKIVNGMWPSNQASEITQEQQHPVSLLDFRAAMELNPHQLGEDWPLLLEKISMLAIAASFKICEADKGIKRESFGRDTLGLRWEQVRTLLSLHNLFSSRDPNNQEPERPSSGKPENSSKETGELRLLFDVSVWDISVVMEIGKMYDVMLDEAKLCLDELKVESSSAPPVKEEDSGYDDYYYDSADDEMDPVEEAKYLQQVRDSDGFDVDFCYHPFGGIMPCGCNDSDTPLAKLGLHCYNIDKGTNLQFRAVKKVNAEAVSFVNYYITLEAVDPDNNHSLVAFQTCVWDSATENKERLRLITKQCRIKPPQVPAAGRIREARGSLWRWDPDAVDKFYTGVMPSWLQDDALTGPNKLQFHEVKDSELQDNEWLNLYAEIALSSERPDMETYLPLKVKKVVVRTKEDVEPSMKLKSSNAIFYMTFKTHRGHECKAIIRQTRDGIQGHMCLEVTCMLGK</sequence>
<evidence type="ECO:0000313" key="3">
    <source>
        <dbReference type="Proteomes" id="UP000824890"/>
    </source>
</evidence>
<dbReference type="InterPro" id="IPR046350">
    <property type="entry name" value="Cystatin_sf"/>
</dbReference>
<keyword evidence="3" id="KW-1185">Reference proteome</keyword>
<dbReference type="EMBL" id="JAGKQM010000001">
    <property type="protein sequence ID" value="KAH0940962.1"/>
    <property type="molecule type" value="Genomic_DNA"/>
</dbReference>
<evidence type="ECO:0000313" key="2">
    <source>
        <dbReference type="EMBL" id="KAH0940962.1"/>
    </source>
</evidence>
<dbReference type="PANTHER" id="PTHR21277">
    <property type="entry name" value="TRANSCRIPTIONAL ADAPTER 1"/>
    <property type="match status" value="1"/>
</dbReference>
<dbReference type="Pfam" id="PF12767">
    <property type="entry name" value="SAGA-Tad1"/>
    <property type="match status" value="1"/>
</dbReference>
<dbReference type="CDD" id="cd22933">
    <property type="entry name" value="HFD_HFI1"/>
    <property type="match status" value="1"/>
</dbReference>
<comment type="caution">
    <text evidence="2">The sequence shown here is derived from an EMBL/GenBank/DDBJ whole genome shotgun (WGS) entry which is preliminary data.</text>
</comment>
<name>A0ABQ8EH16_BRANA</name>
<reference evidence="2 3" key="1">
    <citation type="submission" date="2021-05" db="EMBL/GenBank/DDBJ databases">
        <title>Genome Assembly of Synthetic Allotetraploid Brassica napus Reveals Homoeologous Exchanges between Subgenomes.</title>
        <authorList>
            <person name="Davis J.T."/>
        </authorList>
    </citation>
    <scope>NUCLEOTIDE SEQUENCE [LARGE SCALE GENOMIC DNA]</scope>
    <source>
        <strain evidence="3">cv. Da-Ae</strain>
        <tissue evidence="2">Seedling</tissue>
    </source>
</reference>
<protein>
    <submittedName>
        <fullName evidence="2">Uncharacterized protein</fullName>
    </submittedName>
</protein>